<evidence type="ECO:0000313" key="17">
    <source>
        <dbReference type="RefSeq" id="XP_070471412.1"/>
    </source>
</evidence>
<name>A0ABM4P2I8_EQUPR</name>
<organism evidence="12 15">
    <name type="scientific">Equus przewalskii</name>
    <name type="common">Przewalski's horse</name>
    <name type="synonym">Equus caballus przewalskii</name>
    <dbReference type="NCBI Taxonomy" id="9798"/>
    <lineage>
        <taxon>Eukaryota</taxon>
        <taxon>Metazoa</taxon>
        <taxon>Chordata</taxon>
        <taxon>Craniata</taxon>
        <taxon>Vertebrata</taxon>
        <taxon>Euteleostomi</taxon>
        <taxon>Mammalia</taxon>
        <taxon>Eutheria</taxon>
        <taxon>Laurasiatheria</taxon>
        <taxon>Perissodactyla</taxon>
        <taxon>Equidae</taxon>
        <taxon>Equus</taxon>
    </lineage>
</organism>
<dbReference type="PANTHER" id="PTHR23072">
    <property type="entry name" value="PHOSPHATIDYLINOSITOL GLYCAN-RELATED"/>
    <property type="match status" value="1"/>
</dbReference>
<accession>A0ABM4P2I8</accession>
<keyword evidence="6 11" id="KW-0812">Transmembrane</keyword>
<dbReference type="GeneID" id="103566772"/>
<evidence type="ECO:0000256" key="7">
    <source>
        <dbReference type="ARBA" id="ARBA00022824"/>
    </source>
</evidence>
<dbReference type="RefSeq" id="XP_070471409.1">
    <property type="nucleotide sequence ID" value="XM_070615308.1"/>
</dbReference>
<evidence type="ECO:0000256" key="6">
    <source>
        <dbReference type="ARBA" id="ARBA00022692"/>
    </source>
</evidence>
<comment type="subcellular location">
    <subcellularLocation>
        <location evidence="1">Endoplasmic reticulum membrane</location>
        <topology evidence="1">Multi-pass membrane protein</topology>
    </subcellularLocation>
</comment>
<evidence type="ECO:0000256" key="5">
    <source>
        <dbReference type="ARBA" id="ARBA00022679"/>
    </source>
</evidence>
<evidence type="ECO:0000256" key="10">
    <source>
        <dbReference type="SAM" id="MobiDB-lite"/>
    </source>
</evidence>
<dbReference type="InterPro" id="IPR039527">
    <property type="entry name" value="PIGG/GPI7"/>
</dbReference>
<evidence type="ECO:0000313" key="18">
    <source>
        <dbReference type="RefSeq" id="XP_070471413.1"/>
    </source>
</evidence>
<feature type="transmembrane region" description="Helical" evidence="11">
    <location>
        <begin position="696"/>
        <end position="713"/>
    </location>
</feature>
<feature type="transmembrane region" description="Helical" evidence="11">
    <location>
        <begin position="725"/>
        <end position="746"/>
    </location>
</feature>
<feature type="transmembrane region" description="Helical" evidence="11">
    <location>
        <begin position="510"/>
        <end position="531"/>
    </location>
</feature>
<evidence type="ECO:0000256" key="3">
    <source>
        <dbReference type="ARBA" id="ARBA00005315"/>
    </source>
</evidence>
<comment type="similarity">
    <text evidence="3">Belongs to the PIGG/PIGN/PIGO family. PIGG subfamily.</text>
</comment>
<dbReference type="CDD" id="cd16024">
    <property type="entry name" value="GPI_EPT_2"/>
    <property type="match status" value="1"/>
</dbReference>
<evidence type="ECO:0000256" key="9">
    <source>
        <dbReference type="ARBA" id="ARBA00023136"/>
    </source>
</evidence>
<dbReference type="GO" id="GO:0016740">
    <property type="term" value="F:transferase activity"/>
    <property type="evidence" value="ECO:0007669"/>
    <property type="project" value="UniProtKB-KW"/>
</dbReference>
<evidence type="ECO:0000256" key="2">
    <source>
        <dbReference type="ARBA" id="ARBA00004687"/>
    </source>
</evidence>
<evidence type="ECO:0000313" key="13">
    <source>
        <dbReference type="RefSeq" id="XP_070471407.1"/>
    </source>
</evidence>
<feature type="transmembrane region" description="Helical" evidence="11">
    <location>
        <begin position="465"/>
        <end position="490"/>
    </location>
</feature>
<evidence type="ECO:0000313" key="14">
    <source>
        <dbReference type="RefSeq" id="XP_070471409.1"/>
    </source>
</evidence>
<keyword evidence="4" id="KW-0337">GPI-anchor biosynthesis</keyword>
<evidence type="ECO:0000313" key="15">
    <source>
        <dbReference type="RefSeq" id="XP_070471410.1"/>
    </source>
</evidence>
<dbReference type="RefSeq" id="XP_070471412.1">
    <property type="nucleotide sequence ID" value="XM_070615311.1"/>
</dbReference>
<feature type="region of interest" description="Disordered" evidence="10">
    <location>
        <begin position="35"/>
        <end position="55"/>
    </location>
</feature>
<keyword evidence="9 11" id="KW-0472">Membrane</keyword>
<keyword evidence="5 13" id="KW-0808">Transferase</keyword>
<evidence type="ECO:0000256" key="8">
    <source>
        <dbReference type="ARBA" id="ARBA00022989"/>
    </source>
</evidence>
<dbReference type="InterPro" id="IPR017850">
    <property type="entry name" value="Alkaline_phosphatase_core_sf"/>
</dbReference>
<dbReference type="Pfam" id="PF01663">
    <property type="entry name" value="Phosphodiest"/>
    <property type="match status" value="1"/>
</dbReference>
<evidence type="ECO:0000256" key="4">
    <source>
        <dbReference type="ARBA" id="ARBA00022502"/>
    </source>
</evidence>
<dbReference type="InterPro" id="IPR037674">
    <property type="entry name" value="PIG-G_N"/>
</dbReference>
<dbReference type="Gene3D" id="3.40.720.10">
    <property type="entry name" value="Alkaline Phosphatase, subunit A"/>
    <property type="match status" value="1"/>
</dbReference>
<evidence type="ECO:0000256" key="11">
    <source>
        <dbReference type="SAM" id="Phobius"/>
    </source>
</evidence>
<dbReference type="Proteomes" id="UP001652662">
    <property type="component" value="Chromosome 3"/>
</dbReference>
<keyword evidence="7" id="KW-0256">Endoplasmic reticulum</keyword>
<proteinExistence type="inferred from homology"/>
<gene>
    <name evidence="13 14 15 16 17 18" type="primary">PIGG</name>
</gene>
<reference evidence="13 14" key="1">
    <citation type="submission" date="2025-05" db="UniProtKB">
        <authorList>
            <consortium name="RefSeq"/>
        </authorList>
    </citation>
    <scope>IDENTIFICATION</scope>
    <source>
        <tissue evidence="13 14">Blood</tissue>
    </source>
</reference>
<dbReference type="InterPro" id="IPR002591">
    <property type="entry name" value="Phosphodiest/P_Trfase"/>
</dbReference>
<protein>
    <submittedName>
        <fullName evidence="13 14">GPI ethanolamine phosphate transferase 2 isoform X9</fullName>
    </submittedName>
</protein>
<dbReference type="RefSeq" id="XP_070471411.1">
    <property type="nucleotide sequence ID" value="XM_070615310.1"/>
</dbReference>
<keyword evidence="12" id="KW-1185">Reference proteome</keyword>
<dbReference type="RefSeq" id="XP_070471413.1">
    <property type="nucleotide sequence ID" value="XM_070615312.1"/>
</dbReference>
<sequence>MRLGSGTFAACCVVVEVLGVVLFLRGFFPAPVRSSSSSKHQAEPPAPEPSAGASSNWTKLPPPLFSKVVIVLIDALRDDFVFGSKGVKFMPYTTYLVEKGASHSFVAEAKPPTVTMPRIKALMTGSVPGFIDVVMNLNSPALLEDNVITQAKAAGKRIISYGDETWVKLFPKHFVEYDGTTSFFVSDYTEVDENVTRHLDKVLKRGDWDVLILHYLGLDHIGHVSGPSSPLIGRKLSEMDGVLMKIHTALLSEERETLLPSLLVLCGDHGMSETGGHGASSTEEVSTPLLLVSSAFERKPGDIRHPKHVQQTDLAATLAIGLGLPIPKNSVGHLLFPAIEGKPMREQLRFLHLNTVQLTKLLQENVPSYEKEPGFEQFKISERLHGNWIRLYLEENNSEVLFNLGTKVRRQYLDALKTLSLSLSRQVAQYDVYSMVVGTVVVLEVLTLLLLSIPQALSSKAELEVPLLSPVFSLLFYLTFLVLSAVHVIVCTSTESSCYLCSLSWLTAGGVMVLVSALLCAVVSALTKVLVRGKLLSKNAAHSNSRWSELDLLILLGTLGHVLSLGASSFIEEEHQTWYFLVSTLCLALCHDIYRNYLPGDDCEPQRCLHVEGGFDGATPALQDKNTSSAVLELNRGCKSPSSLGTLRGYEKWMVLASPWVILTCCRLLRSLNQTGVQWAHRPDLGHWLTSSDHKAALSVLAALSLAVIFALIQRRCSPASKVAMALGLLGVYCYRAAIGNVLFPWQQDNKDISKIDLKNTTRDEA</sequence>
<evidence type="ECO:0000256" key="1">
    <source>
        <dbReference type="ARBA" id="ARBA00004477"/>
    </source>
</evidence>
<dbReference type="PANTHER" id="PTHR23072:SF0">
    <property type="entry name" value="GPI ETHANOLAMINE PHOSPHATE TRANSFERASE 2"/>
    <property type="match status" value="1"/>
</dbReference>
<keyword evidence="8 11" id="KW-1133">Transmembrane helix</keyword>
<dbReference type="RefSeq" id="XP_070471410.1">
    <property type="nucleotide sequence ID" value="XM_070615309.1"/>
</dbReference>
<evidence type="ECO:0000313" key="16">
    <source>
        <dbReference type="RefSeq" id="XP_070471411.1"/>
    </source>
</evidence>
<feature type="transmembrane region" description="Helical" evidence="11">
    <location>
        <begin position="432"/>
        <end position="453"/>
    </location>
</feature>
<evidence type="ECO:0000313" key="12">
    <source>
        <dbReference type="Proteomes" id="UP001652662"/>
    </source>
</evidence>
<dbReference type="RefSeq" id="XP_070471407.1">
    <property type="nucleotide sequence ID" value="XM_070615306.1"/>
</dbReference>
<comment type="pathway">
    <text evidence="2">Glycolipid biosynthesis; glycosylphosphatidylinositol-anchor biosynthesis.</text>
</comment>
<dbReference type="SUPFAM" id="SSF53649">
    <property type="entry name" value="Alkaline phosphatase-like"/>
    <property type="match status" value="1"/>
</dbReference>